<comment type="caution">
    <text evidence="1">The sequence shown here is derived from an EMBL/GenBank/DDBJ whole genome shotgun (WGS) entry which is preliminary data.</text>
</comment>
<gene>
    <name evidence="1" type="ORF">FHS42_006307</name>
</gene>
<dbReference type="RefSeq" id="WP_184577942.1">
    <property type="nucleotide sequence ID" value="NZ_JACHJL010000022.1"/>
</dbReference>
<keyword evidence="2" id="KW-1185">Reference proteome</keyword>
<organism evidence="1 2">
    <name type="scientific">Streptomyces zagrosensis</name>
    <dbReference type="NCBI Taxonomy" id="1042984"/>
    <lineage>
        <taxon>Bacteria</taxon>
        <taxon>Bacillati</taxon>
        <taxon>Actinomycetota</taxon>
        <taxon>Actinomycetes</taxon>
        <taxon>Kitasatosporales</taxon>
        <taxon>Streptomycetaceae</taxon>
        <taxon>Streptomyces</taxon>
    </lineage>
</organism>
<reference evidence="1 2" key="1">
    <citation type="submission" date="2020-08" db="EMBL/GenBank/DDBJ databases">
        <title>Genomic Encyclopedia of Type Strains, Phase III (KMG-III): the genomes of soil and plant-associated and newly described type strains.</title>
        <authorList>
            <person name="Whitman W."/>
        </authorList>
    </citation>
    <scope>NUCLEOTIDE SEQUENCE [LARGE SCALE GENOMIC DNA]</scope>
    <source>
        <strain evidence="1 2">CECT 8305</strain>
    </source>
</reference>
<name>A0A7W9QFU8_9ACTN</name>
<dbReference type="AlphaFoldDB" id="A0A7W9QFU8"/>
<dbReference type="EMBL" id="JACHJL010000022">
    <property type="protein sequence ID" value="MBB5939214.1"/>
    <property type="molecule type" value="Genomic_DNA"/>
</dbReference>
<proteinExistence type="predicted"/>
<evidence type="ECO:0000313" key="2">
    <source>
        <dbReference type="Proteomes" id="UP000588098"/>
    </source>
</evidence>
<dbReference type="Proteomes" id="UP000588098">
    <property type="component" value="Unassembled WGS sequence"/>
</dbReference>
<evidence type="ECO:0000313" key="1">
    <source>
        <dbReference type="EMBL" id="MBB5939214.1"/>
    </source>
</evidence>
<sequence length="115" mass="12709">MADQFCTGHTQCEDSGEAELADWDGKPIWQCTTATHDANLKTTWTWDESQKDATYDFETGFRIDGLLIGGNVPDAGLQTGYQWGMDDPSELQMIRCDTKTEYGNSGCVFVNVAPS</sequence>
<accession>A0A7W9QFU8</accession>
<protein>
    <submittedName>
        <fullName evidence="1">Uncharacterized protein</fullName>
    </submittedName>
</protein>